<proteinExistence type="inferred from homology"/>
<feature type="transmembrane region" description="Helical" evidence="6">
    <location>
        <begin position="138"/>
        <end position="158"/>
    </location>
</feature>
<organism evidence="8 9">
    <name type="scientific">Habropoda laboriosa</name>
    <dbReference type="NCBI Taxonomy" id="597456"/>
    <lineage>
        <taxon>Eukaryota</taxon>
        <taxon>Metazoa</taxon>
        <taxon>Ecdysozoa</taxon>
        <taxon>Arthropoda</taxon>
        <taxon>Hexapoda</taxon>
        <taxon>Insecta</taxon>
        <taxon>Pterygota</taxon>
        <taxon>Neoptera</taxon>
        <taxon>Endopterygota</taxon>
        <taxon>Hymenoptera</taxon>
        <taxon>Apocrita</taxon>
        <taxon>Aculeata</taxon>
        <taxon>Apoidea</taxon>
        <taxon>Anthophila</taxon>
        <taxon>Apidae</taxon>
        <taxon>Habropoda</taxon>
    </lineage>
</organism>
<accession>A0A0L7QQT8</accession>
<dbReference type="AlphaFoldDB" id="A0A0L7QQT8"/>
<feature type="transmembrane region" description="Helical" evidence="6">
    <location>
        <begin position="226"/>
        <end position="246"/>
    </location>
</feature>
<keyword evidence="4 6" id="KW-1133">Transmembrane helix</keyword>
<evidence type="ECO:0000256" key="6">
    <source>
        <dbReference type="SAM" id="Phobius"/>
    </source>
</evidence>
<reference evidence="8 9" key="1">
    <citation type="submission" date="2015-07" db="EMBL/GenBank/DDBJ databases">
        <title>The genome of Habropoda laboriosa.</title>
        <authorList>
            <person name="Pan H."/>
            <person name="Kapheim K."/>
        </authorList>
    </citation>
    <scope>NUCLEOTIDE SEQUENCE [LARGE SCALE GENOMIC DNA]</scope>
    <source>
        <strain evidence="8">0110345459</strain>
    </source>
</reference>
<keyword evidence="3 6" id="KW-0812">Transmembrane</keyword>
<gene>
    <name evidence="8" type="ORF">WH47_05702</name>
</gene>
<dbReference type="InterPro" id="IPR026749">
    <property type="entry name" value="Tmem135"/>
</dbReference>
<feature type="transmembrane region" description="Helical" evidence="6">
    <location>
        <begin position="67"/>
        <end position="91"/>
    </location>
</feature>
<evidence type="ECO:0000256" key="4">
    <source>
        <dbReference type="ARBA" id="ARBA00022989"/>
    </source>
</evidence>
<dbReference type="InterPro" id="IPR031926">
    <property type="entry name" value="TMEM135_N"/>
</dbReference>
<name>A0A0L7QQT8_9HYME</name>
<feature type="transmembrane region" description="Helical" evidence="6">
    <location>
        <begin position="179"/>
        <end position="206"/>
    </location>
</feature>
<evidence type="ECO:0000256" key="1">
    <source>
        <dbReference type="ARBA" id="ARBA00004127"/>
    </source>
</evidence>
<dbReference type="Proteomes" id="UP000053825">
    <property type="component" value="Unassembled WGS sequence"/>
</dbReference>
<evidence type="ECO:0000256" key="3">
    <source>
        <dbReference type="ARBA" id="ARBA00022692"/>
    </source>
</evidence>
<dbReference type="OrthoDB" id="291792at2759"/>
<keyword evidence="9" id="KW-1185">Reference proteome</keyword>
<dbReference type="Pfam" id="PF15982">
    <property type="entry name" value="TMEM135_C_rich"/>
    <property type="match status" value="1"/>
</dbReference>
<evidence type="ECO:0000256" key="5">
    <source>
        <dbReference type="ARBA" id="ARBA00023136"/>
    </source>
</evidence>
<dbReference type="PANTHER" id="PTHR12459:SF15">
    <property type="entry name" value="TRANSMEMBRANE PROTEIN 135"/>
    <property type="match status" value="1"/>
</dbReference>
<evidence type="ECO:0000259" key="7">
    <source>
        <dbReference type="Pfam" id="PF15982"/>
    </source>
</evidence>
<comment type="similarity">
    <text evidence="2">Belongs to the TMEM135 family.</text>
</comment>
<evidence type="ECO:0000256" key="2">
    <source>
        <dbReference type="ARBA" id="ARBA00008924"/>
    </source>
</evidence>
<comment type="subcellular location">
    <subcellularLocation>
        <location evidence="1">Endomembrane system</location>
        <topology evidence="1">Multi-pass membrane protein</topology>
    </subcellularLocation>
</comment>
<evidence type="ECO:0000313" key="9">
    <source>
        <dbReference type="Proteomes" id="UP000053825"/>
    </source>
</evidence>
<dbReference type="PANTHER" id="PTHR12459">
    <property type="entry name" value="TRANSMEMBRANE PROTEIN 135-RELATED"/>
    <property type="match status" value="1"/>
</dbReference>
<sequence>MPPQLSKCIYISCKEFSHPWGDSCTSATTGLGLHALQECLRIYSTVYVVALLMKGKVPSKGDVKKTILGILQSTAFLSWSAFSYSMFICTLRRVLGNFNVLSVSFLPSFLSSLSAIFIERPSRRTLLCLYVSNIVSRLGGIEVFNYAICAQLAINLFFDIKKIIKKPLLIKSVIFKKGNLNLAVFLGGFAGLYRVLSNTIALYFMWKALQLLWNDLAEKKIVPEVKGFAIFLYCFSTAVLFHVAILEPQFLRSSYWKFLYAISGGRVAVMSRIPLDAFGLESTKHLADVLRKTNTTDKRNYVF</sequence>
<keyword evidence="5 6" id="KW-0472">Membrane</keyword>
<dbReference type="EMBL" id="KQ414786">
    <property type="protein sequence ID" value="KOC60924.1"/>
    <property type="molecule type" value="Genomic_DNA"/>
</dbReference>
<feature type="domain" description="Transmembrane protein 135 N-terminal" evidence="7">
    <location>
        <begin position="12"/>
        <end position="136"/>
    </location>
</feature>
<protein>
    <submittedName>
        <fullName evidence="8">Transmembrane protein 135</fullName>
    </submittedName>
</protein>
<evidence type="ECO:0000313" key="8">
    <source>
        <dbReference type="EMBL" id="KOC60924.1"/>
    </source>
</evidence>
<feature type="transmembrane region" description="Helical" evidence="6">
    <location>
        <begin position="98"/>
        <end position="118"/>
    </location>
</feature>
<dbReference type="GO" id="GO:0012505">
    <property type="term" value="C:endomembrane system"/>
    <property type="evidence" value="ECO:0007669"/>
    <property type="project" value="UniProtKB-SubCell"/>
</dbReference>